<evidence type="ECO:0000259" key="4">
    <source>
        <dbReference type="PROSITE" id="PS51779"/>
    </source>
</evidence>
<reference evidence="6" key="1">
    <citation type="submission" date="2011-07" db="EMBL/GenBank/DDBJ databases">
        <title>The complete genome of Cyclobacterium marinum DSM 745.</title>
        <authorList>
            <person name="Lucas S."/>
            <person name="Han J."/>
            <person name="Lapidus A."/>
            <person name="Bruce D."/>
            <person name="Goodwin L."/>
            <person name="Pitluck S."/>
            <person name="Peters L."/>
            <person name="Kyrpides N."/>
            <person name="Mavromatis K."/>
            <person name="Ivanova N."/>
            <person name="Ovchinnikova G."/>
            <person name="Chertkov O."/>
            <person name="Detter J.C."/>
            <person name="Tapia R."/>
            <person name="Han C."/>
            <person name="Land M."/>
            <person name="Hauser L."/>
            <person name="Markowitz V."/>
            <person name="Cheng J.-F."/>
            <person name="Hugenholtz P."/>
            <person name="Woyke T."/>
            <person name="Wu D."/>
            <person name="Tindall B."/>
            <person name="Schuetze A."/>
            <person name="Brambilla E."/>
            <person name="Klenk H.-P."/>
            <person name="Eisen J.A."/>
        </authorList>
    </citation>
    <scope>NUCLEOTIDE SEQUENCE [LARGE SCALE GENOMIC DNA]</scope>
    <source>
        <strain evidence="6">ATCC 25205 / DSM 745 / LMG 13164 / NCIMB 1802</strain>
    </source>
</reference>
<dbReference type="InterPro" id="IPR008756">
    <property type="entry name" value="Peptidase_M56"/>
</dbReference>
<keyword evidence="2 3" id="KW-0472">Membrane</keyword>
<evidence type="ECO:0000313" key="5">
    <source>
        <dbReference type="EMBL" id="AEL23833.1"/>
    </source>
</evidence>
<dbReference type="RefSeq" id="WP_014018132.1">
    <property type="nucleotide sequence ID" value="NC_015914.1"/>
</dbReference>
<feature type="transmembrane region" description="Helical" evidence="3">
    <location>
        <begin position="6"/>
        <end position="25"/>
    </location>
</feature>
<dbReference type="Pfam" id="PF07244">
    <property type="entry name" value="POTRA"/>
    <property type="match status" value="2"/>
</dbReference>
<dbReference type="InterPro" id="IPR052173">
    <property type="entry name" value="Beta-lactam_resp_regulator"/>
</dbReference>
<keyword evidence="3" id="KW-1133">Transmembrane helix</keyword>
<evidence type="ECO:0000256" key="3">
    <source>
        <dbReference type="SAM" id="Phobius"/>
    </source>
</evidence>
<feature type="transmembrane region" description="Helical" evidence="3">
    <location>
        <begin position="94"/>
        <end position="114"/>
    </location>
</feature>
<keyword evidence="3" id="KW-0812">Transmembrane</keyword>
<gene>
    <name evidence="5" type="ordered locus">Cycma_0048</name>
</gene>
<accession>G0IZ54</accession>
<dbReference type="OrthoDB" id="1522859at2"/>
<dbReference type="InterPro" id="IPR034746">
    <property type="entry name" value="POTRA"/>
</dbReference>
<dbReference type="HOGENOM" id="CLU_577122_0_0_10"/>
<dbReference type="AlphaFoldDB" id="G0IZ54"/>
<dbReference type="InterPro" id="IPR010827">
    <property type="entry name" value="BamA/TamA_POTRA"/>
</dbReference>
<dbReference type="CDD" id="cd07341">
    <property type="entry name" value="M56_BlaR1_MecR1_like"/>
    <property type="match status" value="1"/>
</dbReference>
<comment type="subcellular location">
    <subcellularLocation>
        <location evidence="1">Membrane</location>
    </subcellularLocation>
</comment>
<evidence type="ECO:0000313" key="6">
    <source>
        <dbReference type="Proteomes" id="UP000001635"/>
    </source>
</evidence>
<dbReference type="GO" id="GO:0019867">
    <property type="term" value="C:outer membrane"/>
    <property type="evidence" value="ECO:0007669"/>
    <property type="project" value="InterPro"/>
</dbReference>
<dbReference type="Proteomes" id="UP000001635">
    <property type="component" value="Chromosome"/>
</dbReference>
<dbReference type="eggNOG" id="COG4219">
    <property type="taxonomic scope" value="Bacteria"/>
</dbReference>
<dbReference type="PANTHER" id="PTHR34978">
    <property type="entry name" value="POSSIBLE SENSOR-TRANSDUCER PROTEIN BLAR"/>
    <property type="match status" value="1"/>
</dbReference>
<dbReference type="EMBL" id="CP002955">
    <property type="protein sequence ID" value="AEL23833.1"/>
    <property type="molecule type" value="Genomic_DNA"/>
</dbReference>
<dbReference type="Pfam" id="PF05569">
    <property type="entry name" value="Peptidase_M56"/>
    <property type="match status" value="1"/>
</dbReference>
<dbReference type="PANTHER" id="PTHR34978:SF3">
    <property type="entry name" value="SLR0241 PROTEIN"/>
    <property type="match status" value="1"/>
</dbReference>
<dbReference type="eggNOG" id="COG4775">
    <property type="taxonomic scope" value="Bacteria"/>
</dbReference>
<sequence>MNNWLIYLIEVSVCQTLFGLLYWTVFRHLSFFQANRIYLLTVTIISFIIPLISIPFWNAPASDASISVFHRLGHIELPIVPDKNMSIHATTFNVNWLMTILSLVYLIGFSYRFWKLFSGIIAVIKLTRNHAFSEEDGIKIIFIDRGPSFFSFLNYIFINRSHLAISEKEFTQVIEHEKAHVTQRHTLDNLLMELSILICWFNPVLRLMKKELNNVHEYYADAKANAFKGNTESYSKLILKLASNKGSSFLTHQFSMNTIKKRIIMLNKTKYKKRIALRYILVGPCLMLLMVAFSFVPKSSSTQKNIEAKGIPYVIGNIFWEGNSHYSDDYLSGYLGLKTGDPFNEEVINEKLSYQPEGRDLGSLFMDQGYLYFTIEMNKEIIGNKVDITFNIFEGKVSEIDKILITGNKKVSTEKILKMVDIAKGDLFSRSKLMSSQKKIIESGLFDSDKLTPNIIPHPNDGTVDIEFNVVEL</sequence>
<feature type="transmembrane region" description="Helical" evidence="3">
    <location>
        <begin position="37"/>
        <end position="57"/>
    </location>
</feature>
<evidence type="ECO:0000256" key="1">
    <source>
        <dbReference type="ARBA" id="ARBA00004370"/>
    </source>
</evidence>
<dbReference type="Gene3D" id="3.10.20.310">
    <property type="entry name" value="membrane protein fhac"/>
    <property type="match status" value="2"/>
</dbReference>
<proteinExistence type="predicted"/>
<name>G0IZ54_CYCMS</name>
<feature type="domain" description="POTRA" evidence="4">
    <location>
        <begin position="398"/>
        <end position="473"/>
    </location>
</feature>
<dbReference type="KEGG" id="cmr:Cycma_0048"/>
<dbReference type="STRING" id="880070.Cycma_0048"/>
<feature type="transmembrane region" description="Helical" evidence="3">
    <location>
        <begin position="275"/>
        <end position="296"/>
    </location>
</feature>
<protein>
    <submittedName>
        <fullName evidence="5">Surface antigen variable number repeat-containing protein</fullName>
    </submittedName>
</protein>
<evidence type="ECO:0000256" key="2">
    <source>
        <dbReference type="ARBA" id="ARBA00023136"/>
    </source>
</evidence>
<dbReference type="PROSITE" id="PS51779">
    <property type="entry name" value="POTRA"/>
    <property type="match status" value="1"/>
</dbReference>
<organism evidence="5 6">
    <name type="scientific">Cyclobacterium marinum (strain ATCC 25205 / DSM 745 / LMG 13164 / NCIMB 1802)</name>
    <name type="common">Flectobacillus marinus</name>
    <dbReference type="NCBI Taxonomy" id="880070"/>
    <lineage>
        <taxon>Bacteria</taxon>
        <taxon>Pseudomonadati</taxon>
        <taxon>Bacteroidota</taxon>
        <taxon>Cytophagia</taxon>
        <taxon>Cytophagales</taxon>
        <taxon>Cyclobacteriaceae</taxon>
        <taxon>Cyclobacterium</taxon>
    </lineage>
</organism>
<keyword evidence="6" id="KW-1185">Reference proteome</keyword>